<protein>
    <submittedName>
        <fullName evidence="1">Uncharacterized protein</fullName>
    </submittedName>
</protein>
<dbReference type="Proteomes" id="UP000292262">
    <property type="component" value="Unassembled WGS sequence"/>
</dbReference>
<dbReference type="EMBL" id="SGXE01000002">
    <property type="protein sequence ID" value="RZS93756.1"/>
    <property type="molecule type" value="Genomic_DNA"/>
</dbReference>
<organism evidence="1 2">
    <name type="scientific">Aquimarina brevivitae</name>
    <dbReference type="NCBI Taxonomy" id="323412"/>
    <lineage>
        <taxon>Bacteria</taxon>
        <taxon>Pseudomonadati</taxon>
        <taxon>Bacteroidota</taxon>
        <taxon>Flavobacteriia</taxon>
        <taxon>Flavobacteriales</taxon>
        <taxon>Flavobacteriaceae</taxon>
        <taxon>Aquimarina</taxon>
    </lineage>
</organism>
<dbReference type="AlphaFoldDB" id="A0A4Q7P1M4"/>
<sequence>MKRLVLPVLLIAFAVVCLCIFHLETIDNRVRETTSINEESTELVIQKAEEEQPISSLD</sequence>
<proteinExistence type="predicted"/>
<gene>
    <name evidence="1" type="ORF">EV197_2337</name>
</gene>
<accession>A0A4Q7P1M4</accession>
<reference evidence="1 2" key="1">
    <citation type="submission" date="2019-02" db="EMBL/GenBank/DDBJ databases">
        <title>Genomic Encyclopedia of Type Strains, Phase IV (KMG-IV): sequencing the most valuable type-strain genomes for metagenomic binning, comparative biology and taxonomic classification.</title>
        <authorList>
            <person name="Goeker M."/>
        </authorList>
    </citation>
    <scope>NUCLEOTIDE SEQUENCE [LARGE SCALE GENOMIC DNA]</scope>
    <source>
        <strain evidence="1 2">DSM 17196</strain>
    </source>
</reference>
<keyword evidence="2" id="KW-1185">Reference proteome</keyword>
<evidence type="ECO:0000313" key="1">
    <source>
        <dbReference type="EMBL" id="RZS93756.1"/>
    </source>
</evidence>
<name>A0A4Q7P1M4_9FLAO</name>
<evidence type="ECO:0000313" key="2">
    <source>
        <dbReference type="Proteomes" id="UP000292262"/>
    </source>
</evidence>
<comment type="caution">
    <text evidence="1">The sequence shown here is derived from an EMBL/GenBank/DDBJ whole genome shotgun (WGS) entry which is preliminary data.</text>
</comment>